<dbReference type="InterPro" id="IPR046458">
    <property type="entry name" value="PMI_typeI_hel"/>
</dbReference>
<evidence type="ECO:0000259" key="1">
    <source>
        <dbReference type="Pfam" id="PF01238"/>
    </source>
</evidence>
<dbReference type="PANTHER" id="PTHR10309">
    <property type="entry name" value="MANNOSE-6-PHOSPHATE ISOMERASE"/>
    <property type="match status" value="1"/>
</dbReference>
<dbReference type="EMBL" id="CAFZ01000565">
    <property type="protein sequence ID" value="CCA75963.1"/>
    <property type="molecule type" value="Genomic_DNA"/>
</dbReference>
<dbReference type="PANTHER" id="PTHR10309:SF0">
    <property type="entry name" value="MANNOSE-6-PHOSPHATE ISOMERASE"/>
    <property type="match status" value="1"/>
</dbReference>
<dbReference type="OrthoDB" id="6605218at2759"/>
<keyword evidence="4" id="KW-1185">Reference proteome</keyword>
<feature type="domain" description="Phosphomannose isomerase type I C-terminal" evidence="1">
    <location>
        <begin position="201"/>
        <end position="240"/>
    </location>
</feature>
<proteinExistence type="predicted"/>
<dbReference type="HOGENOM" id="CLU_026967_2_3_1"/>
<dbReference type="Gene3D" id="2.60.120.10">
    <property type="entry name" value="Jelly Rolls"/>
    <property type="match status" value="2"/>
</dbReference>
<gene>
    <name evidence="3" type="ORF">PIIN_09959</name>
</gene>
<reference evidence="3 4" key="1">
    <citation type="journal article" date="2011" name="PLoS Pathog.">
        <title>Endophytic Life Strategies Decoded by Genome and Transcriptome Analyses of the Mutualistic Root Symbiont Piriformospora indica.</title>
        <authorList>
            <person name="Zuccaro A."/>
            <person name="Lahrmann U."/>
            <person name="Guldener U."/>
            <person name="Langen G."/>
            <person name="Pfiffi S."/>
            <person name="Biedenkopf D."/>
            <person name="Wong P."/>
            <person name="Samans B."/>
            <person name="Grimm C."/>
            <person name="Basiewicz M."/>
            <person name="Murat C."/>
            <person name="Martin F."/>
            <person name="Kogel K.H."/>
        </authorList>
    </citation>
    <scope>NUCLEOTIDE SEQUENCE [LARGE SCALE GENOMIC DNA]</scope>
    <source>
        <strain evidence="3 4">DSM 11827</strain>
    </source>
</reference>
<dbReference type="PROSITE" id="PS00966">
    <property type="entry name" value="PMI_I_2"/>
    <property type="match status" value="1"/>
</dbReference>
<dbReference type="AlphaFoldDB" id="G4TXC0"/>
<feature type="domain" description="Phosphomannose isomerase type I helical insertion" evidence="2">
    <location>
        <begin position="49"/>
        <end position="112"/>
    </location>
</feature>
<dbReference type="GO" id="GO:0004476">
    <property type="term" value="F:mannose-6-phosphate isomerase activity"/>
    <property type="evidence" value="ECO:0007669"/>
    <property type="project" value="InterPro"/>
</dbReference>
<dbReference type="InterPro" id="IPR016305">
    <property type="entry name" value="Mannose-6-P_Isomerase"/>
</dbReference>
<keyword evidence="3" id="KW-0413">Isomerase</keyword>
<evidence type="ECO:0000313" key="3">
    <source>
        <dbReference type="EMBL" id="CCA75963.1"/>
    </source>
</evidence>
<dbReference type="Pfam" id="PF20512">
    <property type="entry name" value="PMI_typeI_hel"/>
    <property type="match status" value="1"/>
</dbReference>
<comment type="caution">
    <text evidence="3">The sequence shown here is derived from an EMBL/GenBank/DDBJ whole genome shotgun (WGS) entry which is preliminary data.</text>
</comment>
<evidence type="ECO:0000259" key="2">
    <source>
        <dbReference type="Pfam" id="PF20512"/>
    </source>
</evidence>
<sequence length="281" mass="30223">HSYPPQLVDDLAIAREQATNLKSPPLATAEAHGGGGVTIDDADRVLLKTALKAVFHALMTADPALVKTQLDLLLKRYTHPPPISTEAALVDTIKTVAEQFPGDIGVFCIFFLNLVSLQPGEAIFLGAGEPHAYISGDIVECMATSDNVLRAGLTPKPRDVENLVGSLTYSMGRAQKHMVFPEPWGGAETEGSGGGAKTRVYDPPIDEFSILHFDLEEDQTEHHRAVHGPSIVIVTKGRGEMVGSNSIVVEEGCVVFIGAGEEVVWKARGRQGLEIYRAFCE</sequence>
<accession>G4TXC0</accession>
<dbReference type="PRINTS" id="PR00714">
    <property type="entry name" value="MAN6PISMRASE"/>
</dbReference>
<dbReference type="OMA" id="GHILECM"/>
<dbReference type="InParanoid" id="G4TXC0"/>
<protein>
    <submittedName>
        <fullName evidence="3">Probable phosphomannose isomerase (ManA)</fullName>
    </submittedName>
</protein>
<dbReference type="UniPathway" id="UPA00126">
    <property type="reaction ID" value="UER00423"/>
</dbReference>
<feature type="non-terminal residue" evidence="3">
    <location>
        <position position="1"/>
    </location>
</feature>
<dbReference type="Gene3D" id="1.10.441.10">
    <property type="entry name" value="Phosphomannose Isomerase, domain 2"/>
    <property type="match status" value="1"/>
</dbReference>
<dbReference type="GO" id="GO:0005829">
    <property type="term" value="C:cytosol"/>
    <property type="evidence" value="ECO:0007669"/>
    <property type="project" value="TreeGrafter"/>
</dbReference>
<dbReference type="SUPFAM" id="SSF51182">
    <property type="entry name" value="RmlC-like cupins"/>
    <property type="match status" value="1"/>
</dbReference>
<dbReference type="InterPro" id="IPR011051">
    <property type="entry name" value="RmlC_Cupin_sf"/>
</dbReference>
<dbReference type="InterPro" id="IPR018050">
    <property type="entry name" value="Pmannose_isomerase-type1_CS"/>
</dbReference>
<dbReference type="STRING" id="1109443.G4TXC0"/>
<dbReference type="FunFam" id="2.60.120.10:FF:000044">
    <property type="entry name" value="Mannose-6-phosphate isomerase"/>
    <property type="match status" value="1"/>
</dbReference>
<dbReference type="Proteomes" id="UP000007148">
    <property type="component" value="Unassembled WGS sequence"/>
</dbReference>
<dbReference type="InterPro" id="IPR046456">
    <property type="entry name" value="PMI_typeI_C"/>
</dbReference>
<dbReference type="InterPro" id="IPR014710">
    <property type="entry name" value="RmlC-like_jellyroll"/>
</dbReference>
<organism evidence="3 4">
    <name type="scientific">Serendipita indica (strain DSM 11827)</name>
    <name type="common">Root endophyte fungus</name>
    <name type="synonym">Piriformospora indica</name>
    <dbReference type="NCBI Taxonomy" id="1109443"/>
    <lineage>
        <taxon>Eukaryota</taxon>
        <taxon>Fungi</taxon>
        <taxon>Dikarya</taxon>
        <taxon>Basidiomycota</taxon>
        <taxon>Agaricomycotina</taxon>
        <taxon>Agaricomycetes</taxon>
        <taxon>Sebacinales</taxon>
        <taxon>Serendipitaceae</taxon>
        <taxon>Serendipita</taxon>
    </lineage>
</organism>
<name>G4TXC0_SERID</name>
<dbReference type="SMR" id="G4TXC0"/>
<dbReference type="GO" id="GO:0009298">
    <property type="term" value="P:GDP-mannose biosynthetic process"/>
    <property type="evidence" value="ECO:0007669"/>
    <property type="project" value="UniProtKB-UniPathway"/>
</dbReference>
<dbReference type="Pfam" id="PF01238">
    <property type="entry name" value="PMI_typeI_C"/>
    <property type="match status" value="1"/>
</dbReference>
<evidence type="ECO:0000313" key="4">
    <source>
        <dbReference type="Proteomes" id="UP000007148"/>
    </source>
</evidence>
<dbReference type="eggNOG" id="KOG2757">
    <property type="taxonomic scope" value="Eukaryota"/>
</dbReference>